<feature type="region of interest" description="Disordered" evidence="1">
    <location>
        <begin position="174"/>
        <end position="195"/>
    </location>
</feature>
<feature type="compositionally biased region" description="Basic and acidic residues" evidence="1">
    <location>
        <begin position="174"/>
        <end position="184"/>
    </location>
</feature>
<accession>A0A0C3CIQ8</accession>
<dbReference type="HOGENOM" id="CLU_1165952_0_0_1"/>
<protein>
    <recommendedName>
        <fullName evidence="5">Transmembrane protein</fullName>
    </recommendedName>
</protein>
<name>A0A0C3CIQ8_HEBCY</name>
<sequence>MSLTFIKTFTAVHIGPTQYCMETIEGGFLGPTIIVLLVNDALIYLAVAYKVYTTFRDNSDVFRSHDLTLLISSPALSILSKVLLLNSQRYCLMVVFSKAFLVLAVLDFDGPACTMFIICHLVLVNILSSRVYRDIRMPPAVHHEPTSVNGIWADEAVRTGTITGMDFAEMARRVESRDKVRDGGPSRPESTGSEAAAHSIALNRTPGNDLVLEIHSLSQEDNNHNRAFETEKTVVVDS</sequence>
<evidence type="ECO:0008006" key="5">
    <source>
        <dbReference type="Google" id="ProtNLM"/>
    </source>
</evidence>
<gene>
    <name evidence="3" type="ORF">M413DRAFT_25884</name>
</gene>
<feature type="transmembrane region" description="Helical" evidence="2">
    <location>
        <begin position="28"/>
        <end position="47"/>
    </location>
</feature>
<dbReference type="EMBL" id="KN831775">
    <property type="protein sequence ID" value="KIM43531.1"/>
    <property type="molecule type" value="Genomic_DNA"/>
</dbReference>
<evidence type="ECO:0000256" key="2">
    <source>
        <dbReference type="SAM" id="Phobius"/>
    </source>
</evidence>
<keyword evidence="2" id="KW-0812">Transmembrane</keyword>
<keyword evidence="4" id="KW-1185">Reference proteome</keyword>
<keyword evidence="2" id="KW-0472">Membrane</keyword>
<dbReference type="AlphaFoldDB" id="A0A0C3CIQ8"/>
<proteinExistence type="predicted"/>
<organism evidence="3 4">
    <name type="scientific">Hebeloma cylindrosporum</name>
    <dbReference type="NCBI Taxonomy" id="76867"/>
    <lineage>
        <taxon>Eukaryota</taxon>
        <taxon>Fungi</taxon>
        <taxon>Dikarya</taxon>
        <taxon>Basidiomycota</taxon>
        <taxon>Agaricomycotina</taxon>
        <taxon>Agaricomycetes</taxon>
        <taxon>Agaricomycetidae</taxon>
        <taxon>Agaricales</taxon>
        <taxon>Agaricineae</taxon>
        <taxon>Hymenogastraceae</taxon>
        <taxon>Hebeloma</taxon>
    </lineage>
</organism>
<keyword evidence="2" id="KW-1133">Transmembrane helix</keyword>
<reference evidence="4" key="2">
    <citation type="submission" date="2015-01" db="EMBL/GenBank/DDBJ databases">
        <title>Evolutionary Origins and Diversification of the Mycorrhizal Mutualists.</title>
        <authorList>
            <consortium name="DOE Joint Genome Institute"/>
            <consortium name="Mycorrhizal Genomics Consortium"/>
            <person name="Kohler A."/>
            <person name="Kuo A."/>
            <person name="Nagy L.G."/>
            <person name="Floudas D."/>
            <person name="Copeland A."/>
            <person name="Barry K.W."/>
            <person name="Cichocki N."/>
            <person name="Veneault-Fourrey C."/>
            <person name="LaButti K."/>
            <person name="Lindquist E.A."/>
            <person name="Lipzen A."/>
            <person name="Lundell T."/>
            <person name="Morin E."/>
            <person name="Murat C."/>
            <person name="Riley R."/>
            <person name="Ohm R."/>
            <person name="Sun H."/>
            <person name="Tunlid A."/>
            <person name="Henrissat B."/>
            <person name="Grigoriev I.V."/>
            <person name="Hibbett D.S."/>
            <person name="Martin F."/>
        </authorList>
    </citation>
    <scope>NUCLEOTIDE SEQUENCE [LARGE SCALE GENOMIC DNA]</scope>
    <source>
        <strain evidence="4">h7</strain>
    </source>
</reference>
<dbReference type="OrthoDB" id="3038990at2759"/>
<evidence type="ECO:0000256" key="1">
    <source>
        <dbReference type="SAM" id="MobiDB-lite"/>
    </source>
</evidence>
<feature type="transmembrane region" description="Helical" evidence="2">
    <location>
        <begin position="114"/>
        <end position="132"/>
    </location>
</feature>
<reference evidence="3 4" key="1">
    <citation type="submission" date="2014-04" db="EMBL/GenBank/DDBJ databases">
        <authorList>
            <consortium name="DOE Joint Genome Institute"/>
            <person name="Kuo A."/>
            <person name="Gay G."/>
            <person name="Dore J."/>
            <person name="Kohler A."/>
            <person name="Nagy L.G."/>
            <person name="Floudas D."/>
            <person name="Copeland A."/>
            <person name="Barry K.W."/>
            <person name="Cichocki N."/>
            <person name="Veneault-Fourrey C."/>
            <person name="LaButti K."/>
            <person name="Lindquist E.A."/>
            <person name="Lipzen A."/>
            <person name="Lundell T."/>
            <person name="Morin E."/>
            <person name="Murat C."/>
            <person name="Sun H."/>
            <person name="Tunlid A."/>
            <person name="Henrissat B."/>
            <person name="Grigoriev I.V."/>
            <person name="Hibbett D.S."/>
            <person name="Martin F."/>
            <person name="Nordberg H.P."/>
            <person name="Cantor M.N."/>
            <person name="Hua S.X."/>
        </authorList>
    </citation>
    <scope>NUCLEOTIDE SEQUENCE [LARGE SCALE GENOMIC DNA]</scope>
    <source>
        <strain evidence="4">h7</strain>
    </source>
</reference>
<evidence type="ECO:0000313" key="4">
    <source>
        <dbReference type="Proteomes" id="UP000053424"/>
    </source>
</evidence>
<dbReference type="Proteomes" id="UP000053424">
    <property type="component" value="Unassembled WGS sequence"/>
</dbReference>
<evidence type="ECO:0000313" key="3">
    <source>
        <dbReference type="EMBL" id="KIM43531.1"/>
    </source>
</evidence>